<dbReference type="InterPro" id="IPR037272">
    <property type="entry name" value="SNS_sf"/>
</dbReference>
<keyword evidence="6" id="KW-0479">Metal-binding</keyword>
<feature type="binding site" evidence="6">
    <location>
        <position position="279"/>
    </location>
    <ligand>
        <name>Na(+)</name>
        <dbReference type="ChEBI" id="CHEBI:29101"/>
        <label>1</label>
    </ligand>
</feature>
<dbReference type="eggNOG" id="KOG3659">
    <property type="taxonomic scope" value="Eukaryota"/>
</dbReference>
<accession>H3A1D8</accession>
<dbReference type="PROSITE" id="PS50267">
    <property type="entry name" value="NA_NEUROTRAN_SYMP_3"/>
    <property type="match status" value="1"/>
</dbReference>
<dbReference type="PRINTS" id="PR00176">
    <property type="entry name" value="NANEUSMPORT"/>
</dbReference>
<feature type="binding site" evidence="6">
    <location>
        <position position="50"/>
    </location>
    <ligand>
        <name>Na(+)</name>
        <dbReference type="ChEBI" id="CHEBI:29101"/>
        <label>1</label>
    </ligand>
</feature>
<dbReference type="PANTHER" id="PTHR11616:SF125">
    <property type="entry name" value="SODIUM-DEPENDENT NEUTRAL AMINO ACID TRANSPORTER B(0)AT1"/>
    <property type="match status" value="1"/>
</dbReference>
<dbReference type="Ensembl" id="ENSLACT00000003490.1">
    <property type="protein sequence ID" value="ENSLACP00000003459.1"/>
    <property type="gene ID" value="ENSLACG00000003087.1"/>
</dbReference>
<feature type="transmembrane region" description="Helical" evidence="8">
    <location>
        <begin position="223"/>
        <end position="243"/>
    </location>
</feature>
<dbReference type="GO" id="GO:0035725">
    <property type="term" value="P:sodium ion transmembrane transport"/>
    <property type="evidence" value="ECO:0007669"/>
    <property type="project" value="TreeGrafter"/>
</dbReference>
<dbReference type="Proteomes" id="UP000008672">
    <property type="component" value="Unassembled WGS sequence"/>
</dbReference>
<evidence type="ECO:0000313" key="10">
    <source>
        <dbReference type="Proteomes" id="UP000008672"/>
    </source>
</evidence>
<dbReference type="OMA" id="ECFSENI"/>
<keyword evidence="3 7" id="KW-0812">Transmembrane</keyword>
<dbReference type="Pfam" id="PF00209">
    <property type="entry name" value="SNF"/>
    <property type="match status" value="1"/>
</dbReference>
<dbReference type="FunCoup" id="H3A1D8">
    <property type="interactions" value="62"/>
</dbReference>
<dbReference type="EMBL" id="AFYH01232678">
    <property type="status" value="NOT_ANNOTATED_CDS"/>
    <property type="molecule type" value="Genomic_DNA"/>
</dbReference>
<dbReference type="SUPFAM" id="SSF161070">
    <property type="entry name" value="SNF-like"/>
    <property type="match status" value="1"/>
</dbReference>
<evidence type="ECO:0000256" key="4">
    <source>
        <dbReference type="ARBA" id="ARBA00022989"/>
    </source>
</evidence>
<feature type="transmembrane region" description="Helical" evidence="8">
    <location>
        <begin position="416"/>
        <end position="437"/>
    </location>
</feature>
<organism evidence="9 10">
    <name type="scientific">Latimeria chalumnae</name>
    <name type="common">Coelacanth</name>
    <dbReference type="NCBI Taxonomy" id="7897"/>
    <lineage>
        <taxon>Eukaryota</taxon>
        <taxon>Metazoa</taxon>
        <taxon>Chordata</taxon>
        <taxon>Craniata</taxon>
        <taxon>Vertebrata</taxon>
        <taxon>Euteleostomi</taxon>
        <taxon>Coelacanthiformes</taxon>
        <taxon>Coelacanthidae</taxon>
        <taxon>Latimeria</taxon>
    </lineage>
</organism>
<sequence>MVKLQLRNPGLEDRIFSHAELERKEKEEVDERPKWDNKAQYMLTCIGFCVGLGNVWRFPYLCQSHGGGTFLVLFLFFCKLDSVILLWIEFSLYLNRHSVGFWVPLYTQLRTLGNTSALLNFFFGLYYRTVVPWVQLLCDTYFQEHLPWLDCKASQNEQQSTGKVKKIQCSLNLPIFYYKVTLKIKQVGPDSPVDRIWVMLCCSEAESESWIISLDKIACTTKAVYVTSTLPYVVLTIFLIRGLTLKGSVNGIKYLFTPDISELSNPVTWMDAGAQVFFSFSLAFGGLISFSSYNPVHNHCERDAVIISVINGFTSIYAATVIYTIIGFRATERYDECFSENILTLINAFDLPEGNITQESYRGFLQHFNNTAPEIVSTLDLRTCDLKTFLSDGVEGPGLAFIVFTEAITKMPASPIWSILFFIMLFCLGLSSMFGNIEGVIVPLMDLEVFPKHWPKEVLTGLTCLVSCVIALIFVLRSGNYWLALFDNFAGSIPLLIIAFCEMVSVGYIYGIDRFNKDIEFMIGHKPNIFWQVTWRVISPLIMLVIFLFYFVVKVNEKLLYIVWNPEYSKFPKSEEKPYPDWVYVIVVILAGVPSLAIPCTAIFMFIRNRCQKNDDQRGLMNSRSVVSVNGDLKN</sequence>
<evidence type="ECO:0000256" key="1">
    <source>
        <dbReference type="ARBA" id="ARBA00004141"/>
    </source>
</evidence>
<feature type="transmembrane region" description="Helical" evidence="8">
    <location>
        <begin position="108"/>
        <end position="127"/>
    </location>
</feature>
<feature type="transmembrane region" description="Helical" evidence="8">
    <location>
        <begin position="68"/>
        <end position="88"/>
    </location>
</feature>
<dbReference type="AlphaFoldDB" id="H3A1D8"/>
<feature type="binding site" evidence="6">
    <location>
        <position position="311"/>
    </location>
    <ligand>
        <name>Na(+)</name>
        <dbReference type="ChEBI" id="CHEBI:29101"/>
        <label>1</label>
    </ligand>
</feature>
<comment type="similarity">
    <text evidence="7">Belongs to the sodium:neurotransmitter symporter (SNF) (TC 2.A.22) family.</text>
</comment>
<feature type="transmembrane region" description="Helical" evidence="8">
    <location>
        <begin position="39"/>
        <end position="56"/>
    </location>
</feature>
<dbReference type="EMBL" id="AFYH01232676">
    <property type="status" value="NOT_ANNOTATED_CDS"/>
    <property type="molecule type" value="Genomic_DNA"/>
</dbReference>
<dbReference type="PROSITE" id="PS00610">
    <property type="entry name" value="NA_NEUROTRAN_SYMP_1"/>
    <property type="match status" value="1"/>
</dbReference>
<keyword evidence="4 8" id="KW-1133">Transmembrane helix</keyword>
<dbReference type="GO" id="GO:0015293">
    <property type="term" value="F:symporter activity"/>
    <property type="evidence" value="ECO:0007669"/>
    <property type="project" value="UniProtKB-KW"/>
</dbReference>
<keyword evidence="5 8" id="KW-0472">Membrane</keyword>
<comment type="subcellular location">
    <subcellularLocation>
        <location evidence="1">Membrane</location>
        <topology evidence="1">Multi-pass membrane protein</topology>
    </subcellularLocation>
</comment>
<dbReference type="InterPro" id="IPR000175">
    <property type="entry name" value="Na/ntran_symport"/>
</dbReference>
<keyword evidence="7" id="KW-0769">Symport</keyword>
<dbReference type="GO" id="GO:0031526">
    <property type="term" value="C:brush border membrane"/>
    <property type="evidence" value="ECO:0007669"/>
    <property type="project" value="TreeGrafter"/>
</dbReference>
<dbReference type="InParanoid" id="H3A1D8"/>
<reference evidence="9" key="2">
    <citation type="submission" date="2025-08" db="UniProtKB">
        <authorList>
            <consortium name="Ensembl"/>
        </authorList>
    </citation>
    <scope>IDENTIFICATION</scope>
</reference>
<feature type="binding site" evidence="6">
    <location>
        <position position="432"/>
    </location>
    <ligand>
        <name>Na(+)</name>
        <dbReference type="ChEBI" id="CHEBI:29101"/>
        <label>1</label>
    </ligand>
</feature>
<reference evidence="10" key="1">
    <citation type="submission" date="2011-08" db="EMBL/GenBank/DDBJ databases">
        <title>The draft genome of Latimeria chalumnae.</title>
        <authorList>
            <person name="Di Palma F."/>
            <person name="Alfoldi J."/>
            <person name="Johnson J."/>
            <person name="Berlin A."/>
            <person name="Gnerre S."/>
            <person name="Jaffe D."/>
            <person name="MacCallum I."/>
            <person name="Young S."/>
            <person name="Walker B.J."/>
            <person name="Lander E."/>
            <person name="Lindblad-Toh K."/>
        </authorList>
    </citation>
    <scope>NUCLEOTIDE SEQUENCE [LARGE SCALE GENOMIC DNA]</scope>
    <source>
        <strain evidence="10">Wild caught</strain>
    </source>
</reference>
<evidence type="ECO:0000256" key="7">
    <source>
        <dbReference type="RuleBase" id="RU003732"/>
    </source>
</evidence>
<dbReference type="STRING" id="7897.ENSLACP00000003459"/>
<dbReference type="EMBL" id="AFYH01232681">
    <property type="status" value="NOT_ANNOTATED_CDS"/>
    <property type="molecule type" value="Genomic_DNA"/>
</dbReference>
<evidence type="ECO:0000256" key="6">
    <source>
        <dbReference type="PIRSR" id="PIRSR600175-1"/>
    </source>
</evidence>
<dbReference type="GO" id="GO:0015175">
    <property type="term" value="F:neutral L-amino acid transmembrane transporter activity"/>
    <property type="evidence" value="ECO:0007669"/>
    <property type="project" value="TreeGrafter"/>
</dbReference>
<proteinExistence type="inferred from homology"/>
<keyword evidence="2 7" id="KW-0813">Transport</keyword>
<feature type="transmembrane region" description="Helical" evidence="8">
    <location>
        <begin position="533"/>
        <end position="553"/>
    </location>
</feature>
<evidence type="ECO:0000256" key="8">
    <source>
        <dbReference type="SAM" id="Phobius"/>
    </source>
</evidence>
<dbReference type="GO" id="GO:0046872">
    <property type="term" value="F:metal ion binding"/>
    <property type="evidence" value="ECO:0007669"/>
    <property type="project" value="UniProtKB-KW"/>
</dbReference>
<feature type="transmembrane region" description="Helical" evidence="8">
    <location>
        <begin position="458"/>
        <end position="477"/>
    </location>
</feature>
<dbReference type="Bgee" id="ENSLACG00000003087">
    <property type="expression patterns" value="Expressed in mesonephros"/>
</dbReference>
<feature type="transmembrane region" description="Helical" evidence="8">
    <location>
        <begin position="272"/>
        <end position="293"/>
    </location>
</feature>
<dbReference type="GeneTree" id="ENSGT00940000154896"/>
<protein>
    <recommendedName>
        <fullName evidence="7">Transporter</fullName>
    </recommendedName>
</protein>
<feature type="binding site" evidence="6">
    <location>
        <position position="47"/>
    </location>
    <ligand>
        <name>Na(+)</name>
        <dbReference type="ChEBI" id="CHEBI:29101"/>
        <label>1</label>
    </ligand>
</feature>
<feature type="binding site" evidence="6">
    <location>
        <position position="428"/>
    </location>
    <ligand>
        <name>Na(+)</name>
        <dbReference type="ChEBI" id="CHEBI:29101"/>
        <label>1</label>
    </ligand>
</feature>
<gene>
    <name evidence="9" type="primary">SLC6A19</name>
</gene>
<dbReference type="PANTHER" id="PTHR11616">
    <property type="entry name" value="SODIUM/CHLORIDE DEPENDENT TRANSPORTER"/>
    <property type="match status" value="1"/>
</dbReference>
<dbReference type="EMBL" id="AFYH01232677">
    <property type="status" value="NOT_ANNOTATED_CDS"/>
    <property type="molecule type" value="Genomic_DNA"/>
</dbReference>
<feature type="transmembrane region" description="Helical" evidence="8">
    <location>
        <begin position="489"/>
        <end position="512"/>
    </location>
</feature>
<name>H3A1D8_LATCH</name>
<evidence type="ECO:0000256" key="2">
    <source>
        <dbReference type="ARBA" id="ARBA00022448"/>
    </source>
</evidence>
<feature type="transmembrane region" description="Helical" evidence="8">
    <location>
        <begin position="582"/>
        <end position="607"/>
    </location>
</feature>
<dbReference type="HOGENOM" id="CLU_006855_7_2_1"/>
<dbReference type="EMBL" id="AFYH01232680">
    <property type="status" value="NOT_ANNOTATED_CDS"/>
    <property type="molecule type" value="Genomic_DNA"/>
</dbReference>
<evidence type="ECO:0000256" key="3">
    <source>
        <dbReference type="ARBA" id="ARBA00022692"/>
    </source>
</evidence>
<evidence type="ECO:0000256" key="5">
    <source>
        <dbReference type="ARBA" id="ARBA00023136"/>
    </source>
</evidence>
<dbReference type="EMBL" id="AFYH01232679">
    <property type="status" value="NOT_ANNOTATED_CDS"/>
    <property type="molecule type" value="Genomic_DNA"/>
</dbReference>
<keyword evidence="10" id="KW-1185">Reference proteome</keyword>
<dbReference type="EMBL" id="AFYH01232674">
    <property type="status" value="NOT_ANNOTATED_CDS"/>
    <property type="molecule type" value="Genomic_DNA"/>
</dbReference>
<dbReference type="EMBL" id="AFYH01232675">
    <property type="status" value="NOT_ANNOTATED_CDS"/>
    <property type="molecule type" value="Genomic_DNA"/>
</dbReference>
<evidence type="ECO:0000313" key="9">
    <source>
        <dbReference type="Ensembl" id="ENSLACP00000003459.1"/>
    </source>
</evidence>
<feature type="binding site" evidence="6">
    <location>
        <position position="54"/>
    </location>
    <ligand>
        <name>Na(+)</name>
        <dbReference type="ChEBI" id="CHEBI:29101"/>
        <label>1</label>
    </ligand>
</feature>
<feature type="transmembrane region" description="Helical" evidence="8">
    <location>
        <begin position="305"/>
        <end position="326"/>
    </location>
</feature>
<reference evidence="9" key="3">
    <citation type="submission" date="2025-09" db="UniProtKB">
        <authorList>
            <consortium name="Ensembl"/>
        </authorList>
    </citation>
    <scope>IDENTIFICATION</scope>
</reference>
<keyword evidence="6" id="KW-0915">Sodium</keyword>